<evidence type="ECO:0000313" key="2">
    <source>
        <dbReference type="Proteomes" id="UP000292209"/>
    </source>
</evidence>
<proteinExistence type="predicted"/>
<dbReference type="Proteomes" id="UP000292209">
    <property type="component" value="Unassembled WGS sequence"/>
</dbReference>
<keyword evidence="2" id="KW-1185">Reference proteome</keyword>
<dbReference type="AlphaFoldDB" id="A0A4V2F6L0"/>
<reference evidence="1 2" key="1">
    <citation type="submission" date="2019-02" db="EMBL/GenBank/DDBJ databases">
        <title>Genomic Encyclopedia of Archaeal and Bacterial Type Strains, Phase II (KMG-II): from individual species to whole genera.</title>
        <authorList>
            <person name="Goeker M."/>
        </authorList>
    </citation>
    <scope>NUCLEOTIDE SEQUENCE [LARGE SCALE GENOMIC DNA]</scope>
    <source>
        <strain evidence="1 2">DSM 21411</strain>
    </source>
</reference>
<dbReference type="Pfam" id="PF13366">
    <property type="entry name" value="PDDEXK_3"/>
    <property type="match status" value="1"/>
</dbReference>
<dbReference type="NCBIfam" id="TIGR04256">
    <property type="entry name" value="GxxExxY"/>
    <property type="match status" value="1"/>
</dbReference>
<organism evidence="1 2">
    <name type="scientific">Cecembia calidifontis</name>
    <dbReference type="NCBI Taxonomy" id="1187080"/>
    <lineage>
        <taxon>Bacteria</taxon>
        <taxon>Pseudomonadati</taxon>
        <taxon>Bacteroidota</taxon>
        <taxon>Cytophagia</taxon>
        <taxon>Cytophagales</taxon>
        <taxon>Cyclobacteriaceae</taxon>
        <taxon>Cecembia</taxon>
    </lineage>
</organism>
<protein>
    <submittedName>
        <fullName evidence="1">GxxExxY protein</fullName>
    </submittedName>
</protein>
<dbReference type="RefSeq" id="WP_130275579.1">
    <property type="nucleotide sequence ID" value="NZ_SGXG01000001.1"/>
</dbReference>
<comment type="caution">
    <text evidence="1">The sequence shown here is derived from an EMBL/GenBank/DDBJ whole genome shotgun (WGS) entry which is preliminary data.</text>
</comment>
<dbReference type="EMBL" id="SGXG01000001">
    <property type="protein sequence ID" value="RZS96689.1"/>
    <property type="molecule type" value="Genomic_DNA"/>
</dbReference>
<gene>
    <name evidence="1" type="ORF">BC751_2271</name>
</gene>
<accession>A0A4V2F6L0</accession>
<sequence length="127" mass="14464">MIFKKETYDIVGVAMIVHKELGGGFVESVYQEAFGIELLDHNIPFEKEVKLQIQYKGNLLSKYFIADFVCYTDILVELKSSAAISDEHYTQVINYLKATKKPLGLLLNFGPKSLEFKRVILDPNSRS</sequence>
<name>A0A4V2F6L0_9BACT</name>
<dbReference type="InterPro" id="IPR026350">
    <property type="entry name" value="GxxExxY"/>
</dbReference>
<evidence type="ECO:0000313" key="1">
    <source>
        <dbReference type="EMBL" id="RZS96689.1"/>
    </source>
</evidence>
<dbReference type="OrthoDB" id="9806869at2"/>